<evidence type="ECO:0000313" key="4">
    <source>
        <dbReference type="EMBL" id="MBB4741336.1"/>
    </source>
</evidence>
<dbReference type="AlphaFoldDB" id="A0A7W7GZS6"/>
<dbReference type="GO" id="GO:1901135">
    <property type="term" value="P:carbohydrate derivative metabolic process"/>
    <property type="evidence" value="ECO:0007669"/>
    <property type="project" value="InterPro"/>
</dbReference>
<evidence type="ECO:0000259" key="3">
    <source>
        <dbReference type="PROSITE" id="PS51464"/>
    </source>
</evidence>
<dbReference type="PANTHER" id="PTHR30390:SF6">
    <property type="entry name" value="DNAA INITIATOR-ASSOCIATING PROTEIN DIAA"/>
    <property type="match status" value="1"/>
</dbReference>
<dbReference type="InterPro" id="IPR011611">
    <property type="entry name" value="PfkB_dom"/>
</dbReference>
<dbReference type="CDD" id="cd05006">
    <property type="entry name" value="SIS_GmhA"/>
    <property type="match status" value="1"/>
</dbReference>
<dbReference type="NCBIfam" id="TIGR00125">
    <property type="entry name" value="cyt_tran_rel"/>
    <property type="match status" value="1"/>
</dbReference>
<dbReference type="Gene3D" id="3.40.50.10490">
    <property type="entry name" value="Glucose-6-phosphate isomerase like protein, domain 1"/>
    <property type="match status" value="1"/>
</dbReference>
<dbReference type="GO" id="GO:0097367">
    <property type="term" value="F:carbohydrate derivative binding"/>
    <property type="evidence" value="ECO:0007669"/>
    <property type="project" value="InterPro"/>
</dbReference>
<dbReference type="Pfam" id="PF13580">
    <property type="entry name" value="SIS_2"/>
    <property type="match status" value="1"/>
</dbReference>
<evidence type="ECO:0000256" key="1">
    <source>
        <dbReference type="ARBA" id="ARBA00023268"/>
    </source>
</evidence>
<dbReference type="PROSITE" id="PS51464">
    <property type="entry name" value="SIS"/>
    <property type="match status" value="1"/>
</dbReference>
<dbReference type="InterPro" id="IPR004821">
    <property type="entry name" value="Cyt_trans-like"/>
</dbReference>
<dbReference type="PANTHER" id="PTHR30390">
    <property type="entry name" value="SEDOHEPTULOSE 7-PHOSPHATE ISOMERASE / DNAA INITIATOR-ASSOCIATING FACTOR FOR REPLICATION INITIATION"/>
    <property type="match status" value="1"/>
</dbReference>
<dbReference type="Gene3D" id="3.40.1190.20">
    <property type="match status" value="1"/>
</dbReference>
<dbReference type="InterPro" id="IPR046348">
    <property type="entry name" value="SIS_dom_sf"/>
</dbReference>
<gene>
    <name evidence="4" type="ORF">BJY16_004795</name>
</gene>
<dbReference type="InterPro" id="IPR001347">
    <property type="entry name" value="SIS_dom"/>
</dbReference>
<dbReference type="Pfam" id="PF00294">
    <property type="entry name" value="PfkB"/>
    <property type="match status" value="1"/>
</dbReference>
<reference evidence="4 5" key="1">
    <citation type="submission" date="2020-08" db="EMBL/GenBank/DDBJ databases">
        <title>Sequencing the genomes of 1000 actinobacteria strains.</title>
        <authorList>
            <person name="Klenk H.-P."/>
        </authorList>
    </citation>
    <scope>NUCLEOTIDE SEQUENCE [LARGE SCALE GENOMIC DNA]</scope>
    <source>
        <strain evidence="4 5">DSM 45809</strain>
    </source>
</reference>
<comment type="caution">
    <text evidence="4">The sequence shown here is derived from an EMBL/GenBank/DDBJ whole genome shotgun (WGS) entry which is preliminary data.</text>
</comment>
<dbReference type="InterPro" id="IPR035461">
    <property type="entry name" value="GmhA/DiaA"/>
</dbReference>
<dbReference type="SUPFAM" id="SSF53613">
    <property type="entry name" value="Ribokinase-like"/>
    <property type="match status" value="1"/>
</dbReference>
<accession>A0A7W7GZS6</accession>
<name>A0A7W7GZS6_9ACTN</name>
<dbReference type="InterPro" id="IPR050099">
    <property type="entry name" value="SIS_GmhA/DiaA_subfam"/>
</dbReference>
<dbReference type="SUPFAM" id="SSF53697">
    <property type="entry name" value="SIS domain"/>
    <property type="match status" value="1"/>
</dbReference>
<keyword evidence="5" id="KW-1185">Reference proteome</keyword>
<dbReference type="Pfam" id="PF01467">
    <property type="entry name" value="CTP_transf_like"/>
    <property type="match status" value="1"/>
</dbReference>
<protein>
    <submittedName>
        <fullName evidence="4">RfaE bifunctional protein nucleotidyltransferase chain/domain/rfaE bifunctional protein kinase chain/domain</fullName>
    </submittedName>
</protein>
<dbReference type="GO" id="GO:0016301">
    <property type="term" value="F:kinase activity"/>
    <property type="evidence" value="ECO:0007669"/>
    <property type="project" value="UniProtKB-KW"/>
</dbReference>
<keyword evidence="1" id="KW-0511">Multifunctional enzyme</keyword>
<dbReference type="InterPro" id="IPR014729">
    <property type="entry name" value="Rossmann-like_a/b/a_fold"/>
</dbReference>
<dbReference type="InterPro" id="IPR029056">
    <property type="entry name" value="Ribokinase-like"/>
</dbReference>
<dbReference type="Gene3D" id="3.40.50.620">
    <property type="entry name" value="HUPs"/>
    <property type="match status" value="1"/>
</dbReference>
<organism evidence="4 5">
    <name type="scientific">Actinoplanes octamycinicus</name>
    <dbReference type="NCBI Taxonomy" id="135948"/>
    <lineage>
        <taxon>Bacteria</taxon>
        <taxon>Bacillati</taxon>
        <taxon>Actinomycetota</taxon>
        <taxon>Actinomycetes</taxon>
        <taxon>Micromonosporales</taxon>
        <taxon>Micromonosporaceae</taxon>
        <taxon>Actinoplanes</taxon>
    </lineage>
</organism>
<proteinExistence type="predicted"/>
<keyword evidence="2" id="KW-0119">Carbohydrate metabolism</keyword>
<feature type="domain" description="SIS" evidence="3">
    <location>
        <begin position="33"/>
        <end position="188"/>
    </location>
</feature>
<dbReference type="Proteomes" id="UP000546162">
    <property type="component" value="Unassembled WGS sequence"/>
</dbReference>
<evidence type="ECO:0000256" key="2">
    <source>
        <dbReference type="ARBA" id="ARBA00023277"/>
    </source>
</evidence>
<keyword evidence="4" id="KW-0808">Transferase</keyword>
<keyword evidence="4" id="KW-0418">Kinase</keyword>
<evidence type="ECO:0000313" key="5">
    <source>
        <dbReference type="Proteomes" id="UP000546162"/>
    </source>
</evidence>
<dbReference type="EMBL" id="JACHNB010000001">
    <property type="protein sequence ID" value="MBB4741336.1"/>
    <property type="molecule type" value="Genomic_DNA"/>
</dbReference>
<sequence length="666" mass="68008">MTDPIENHLAGIAAALGPFRTVAPRLADWGAELAQHLGSGGRLLVAGNGGSAAEAQHLAAELVGKLREDRMPLSAIALTPDSSAVTAISNDYGFDEVFARQVRAHGRPDDVLLVLSTSGRSPNLVAAVRAAKECGMRTWAMVGAGASPVGDACDEVLHCPSPDSQVVQELHLVSVHLMCEYLDRALAKTEEEKRVTKPLLVVVGDTLLDRDVDGEVHRIAPDAPAPVLDEKSVRERPGGAGLAALLAAGSDDYDVALVTALAPDAGGARLSEMLTAAGIATYALPLPGVTPQKIRLRARGQVLLRLDRGGAAQPPGDAPDGLLDVLGSATAILVSDYGRGVAAHPAVRAALEKASAPIVWDPHPNGPPPVPGVALATPNLAEAVKVTGDAAHGTTLSTAQRTGHKLREHWRARAVAVTCGGDGAVLCQAGPTPLVVPVGADAGDADTCGAGDRFAATAALALAGGALVSEAVQDAVAAATAYVLGNAAGSPAPASAGSPASAEGKPERVGADAAGQLVAEVRERNGVVVATGGCFDLLHTGHLATLRAARQLGDCLIVCLNSDDSVRGLKGPDRPLNSQTDRARLLAALDCVDAVVIFDEPTPEAVLSWLRPDVWVKGGDYADGGPSLPEAELVKRWDGQTVIVPYLDGRSTTKTIAAAQAATAGR</sequence>
<dbReference type="SUPFAM" id="SSF52374">
    <property type="entry name" value="Nucleotidylyl transferase"/>
    <property type="match status" value="1"/>
</dbReference>